<feature type="non-terminal residue" evidence="1">
    <location>
        <position position="1"/>
    </location>
</feature>
<protein>
    <submittedName>
        <fullName evidence="1">Uncharacterized protein</fullName>
    </submittedName>
</protein>
<gene>
    <name evidence="1" type="ORF">g.729</name>
</gene>
<reference evidence="1" key="1">
    <citation type="submission" date="2015-11" db="EMBL/GenBank/DDBJ databases">
        <title>De novo transcriptome assembly of four potential Pierce s Disease insect vectors from Arizona vineyards.</title>
        <authorList>
            <person name="Tassone E.E."/>
        </authorList>
    </citation>
    <scope>NUCLEOTIDE SEQUENCE</scope>
</reference>
<dbReference type="EMBL" id="GECZ01007822">
    <property type="protein sequence ID" value="JAS61947.1"/>
    <property type="molecule type" value="Transcribed_RNA"/>
</dbReference>
<dbReference type="AlphaFoldDB" id="A0A1B6GHP5"/>
<proteinExistence type="predicted"/>
<organism evidence="1">
    <name type="scientific">Cuerna arida</name>
    <dbReference type="NCBI Taxonomy" id="1464854"/>
    <lineage>
        <taxon>Eukaryota</taxon>
        <taxon>Metazoa</taxon>
        <taxon>Ecdysozoa</taxon>
        <taxon>Arthropoda</taxon>
        <taxon>Hexapoda</taxon>
        <taxon>Insecta</taxon>
        <taxon>Pterygota</taxon>
        <taxon>Neoptera</taxon>
        <taxon>Paraneoptera</taxon>
        <taxon>Hemiptera</taxon>
        <taxon>Auchenorrhyncha</taxon>
        <taxon>Membracoidea</taxon>
        <taxon>Cicadellidae</taxon>
        <taxon>Cicadellinae</taxon>
        <taxon>Proconiini</taxon>
        <taxon>Cuerna</taxon>
    </lineage>
</organism>
<sequence length="213" mass="23791">RDIMDVVESQGLPEQDFYIVPMRLPHRCVTEPECVPPPNPYFNKLPEIPFTPLDPSVDELPIAPLPRLDVILNDIAEITLDAPDNFFDEPPILSFPLVDPFIEDVPNINIPLPNLLFDERPVIPLSDPFVKDTRLPGILIPLSGSVLDNNVAVPFLLPDPILNDISAFPPYHHPPPGPLYNDLVIPFINQPPSLVVPPPKSLFNTLTRSVYLL</sequence>
<evidence type="ECO:0000313" key="1">
    <source>
        <dbReference type="EMBL" id="JAS61947.1"/>
    </source>
</evidence>
<accession>A0A1B6GHP5</accession>
<name>A0A1B6GHP5_9HEMI</name>